<evidence type="ECO:0000256" key="8">
    <source>
        <dbReference type="ARBA" id="ARBA00022989"/>
    </source>
</evidence>
<dbReference type="Pfam" id="PF04612">
    <property type="entry name" value="T2SSM"/>
    <property type="match status" value="1"/>
</dbReference>
<accession>A0A4Z0M335</accession>
<gene>
    <name evidence="12" type="ORF">E4634_07730</name>
</gene>
<dbReference type="EMBL" id="SRLE01000006">
    <property type="protein sequence ID" value="TGD74022.1"/>
    <property type="molecule type" value="Genomic_DNA"/>
</dbReference>
<comment type="subcellular location">
    <subcellularLocation>
        <location evidence="1">Cell inner membrane</location>
        <topology evidence="1">Single-pass membrane protein</topology>
    </subcellularLocation>
</comment>
<evidence type="ECO:0000256" key="4">
    <source>
        <dbReference type="ARBA" id="ARBA00022475"/>
    </source>
</evidence>
<evidence type="ECO:0000256" key="9">
    <source>
        <dbReference type="ARBA" id="ARBA00023136"/>
    </source>
</evidence>
<name>A0A4Z0M335_9GAMM</name>
<evidence type="ECO:0000256" key="7">
    <source>
        <dbReference type="ARBA" id="ARBA00022927"/>
    </source>
</evidence>
<dbReference type="Gene3D" id="3.30.1360.100">
    <property type="entry name" value="General secretion pathway protein M, EpsM"/>
    <property type="match status" value="1"/>
</dbReference>
<evidence type="ECO:0000256" key="1">
    <source>
        <dbReference type="ARBA" id="ARBA00004377"/>
    </source>
</evidence>
<dbReference type="OrthoDB" id="6624834at2"/>
<organism evidence="12 13">
    <name type="scientific">Mangrovimicrobium sediminis</name>
    <dbReference type="NCBI Taxonomy" id="2562682"/>
    <lineage>
        <taxon>Bacteria</taxon>
        <taxon>Pseudomonadati</taxon>
        <taxon>Pseudomonadota</taxon>
        <taxon>Gammaproteobacteria</taxon>
        <taxon>Cellvibrionales</taxon>
        <taxon>Halieaceae</taxon>
        <taxon>Mangrovimicrobium</taxon>
    </lineage>
</organism>
<dbReference type="GO" id="GO:0015628">
    <property type="term" value="P:protein secretion by the type II secretion system"/>
    <property type="evidence" value="ECO:0007669"/>
    <property type="project" value="InterPro"/>
</dbReference>
<dbReference type="GO" id="GO:0015627">
    <property type="term" value="C:type II protein secretion system complex"/>
    <property type="evidence" value="ECO:0007669"/>
    <property type="project" value="InterPro"/>
</dbReference>
<comment type="similarity">
    <text evidence="2 10">Belongs to the GSP M family.</text>
</comment>
<dbReference type="Proteomes" id="UP000298050">
    <property type="component" value="Unassembled WGS sequence"/>
</dbReference>
<evidence type="ECO:0000256" key="2">
    <source>
        <dbReference type="ARBA" id="ARBA00010637"/>
    </source>
</evidence>
<keyword evidence="5 10" id="KW-0997">Cell inner membrane</keyword>
<keyword evidence="9 10" id="KW-0472">Membrane</keyword>
<keyword evidence="13" id="KW-1185">Reference proteome</keyword>
<evidence type="ECO:0000256" key="10">
    <source>
        <dbReference type="PIRNR" id="PIRNR006291"/>
    </source>
</evidence>
<reference evidence="12 13" key="1">
    <citation type="submission" date="2019-04" db="EMBL/GenBank/DDBJ databases">
        <title>Taxonomy of novel Haliea sp. from mangrove soil of West Coast of India.</title>
        <authorList>
            <person name="Verma A."/>
            <person name="Kumar P."/>
            <person name="Krishnamurthi S."/>
        </authorList>
    </citation>
    <scope>NUCLEOTIDE SEQUENCE [LARGE SCALE GENOMIC DNA]</scope>
    <source>
        <strain evidence="12 13">SAOS-164</strain>
    </source>
</reference>
<keyword evidence="4 10" id="KW-1003">Cell membrane</keyword>
<evidence type="ECO:0000256" key="6">
    <source>
        <dbReference type="ARBA" id="ARBA00022692"/>
    </source>
</evidence>
<dbReference type="AlphaFoldDB" id="A0A4Z0M335"/>
<keyword evidence="6 11" id="KW-0812">Transmembrane</keyword>
<dbReference type="InterPro" id="IPR023229">
    <property type="entry name" value="T2SS_M_periplasmic_sf"/>
</dbReference>
<protein>
    <recommendedName>
        <fullName evidence="10">Type II secretion system protein M</fullName>
        <shortName evidence="10">T2SS protein M</shortName>
    </recommendedName>
    <alternativeName>
        <fullName evidence="10">General secretion pathway protein M</fullName>
    </alternativeName>
</protein>
<dbReference type="RefSeq" id="WP_135442479.1">
    <property type="nucleotide sequence ID" value="NZ_SRLE01000006.1"/>
</dbReference>
<keyword evidence="8 11" id="KW-1133">Transmembrane helix</keyword>
<dbReference type="PIRSF" id="PIRSF006291">
    <property type="entry name" value="GspM"/>
    <property type="match status" value="1"/>
</dbReference>
<evidence type="ECO:0000313" key="13">
    <source>
        <dbReference type="Proteomes" id="UP000298050"/>
    </source>
</evidence>
<evidence type="ECO:0000256" key="5">
    <source>
        <dbReference type="ARBA" id="ARBA00022519"/>
    </source>
</evidence>
<sequence>MKEWFTGLNQREQLSLLVLGIALALYVVFRMLLAPLDTARDNMAAQNRGVSESLQRVDVMVSQIQQLQKGGAAAGARRNLTSLVNSSTAQHNLQVARLQPNSRGEIQVRLESAAFDDMVAWLYQMEHREGLVVHEASVTQAGSAGRVNVTVRLGPAG</sequence>
<keyword evidence="7 10" id="KW-0653">Protein transport</keyword>
<comment type="caution">
    <text evidence="12">The sequence shown here is derived from an EMBL/GenBank/DDBJ whole genome shotgun (WGS) entry which is preliminary data.</text>
</comment>
<feature type="transmembrane region" description="Helical" evidence="11">
    <location>
        <begin position="14"/>
        <end position="33"/>
    </location>
</feature>
<dbReference type="SUPFAM" id="SSF103054">
    <property type="entry name" value="General secretion pathway protein M, EpsM"/>
    <property type="match status" value="1"/>
</dbReference>
<keyword evidence="3 10" id="KW-0813">Transport</keyword>
<dbReference type="InterPro" id="IPR007690">
    <property type="entry name" value="T2SS_GspM"/>
</dbReference>
<evidence type="ECO:0000313" key="12">
    <source>
        <dbReference type="EMBL" id="TGD74022.1"/>
    </source>
</evidence>
<evidence type="ECO:0000256" key="3">
    <source>
        <dbReference type="ARBA" id="ARBA00022448"/>
    </source>
</evidence>
<comment type="function">
    <text evidence="10">Inner membrane component of the type II secretion system required for the energy-dependent secretion of extracellular factors such as proteases and toxins from the periplasm.</text>
</comment>
<evidence type="ECO:0000256" key="11">
    <source>
        <dbReference type="SAM" id="Phobius"/>
    </source>
</evidence>
<proteinExistence type="inferred from homology"/>
<dbReference type="GO" id="GO:0005886">
    <property type="term" value="C:plasma membrane"/>
    <property type="evidence" value="ECO:0007669"/>
    <property type="project" value="UniProtKB-SubCell"/>
</dbReference>